<proteinExistence type="predicted"/>
<dbReference type="AlphaFoldDB" id="A0AAW2EI76"/>
<protein>
    <submittedName>
        <fullName evidence="1">Uncharacterized protein</fullName>
    </submittedName>
</protein>
<reference evidence="1 2" key="1">
    <citation type="submission" date="2023-03" db="EMBL/GenBank/DDBJ databases">
        <title>High recombination rates correlate with genetic variation in Cardiocondyla obscurior ants.</title>
        <authorList>
            <person name="Errbii M."/>
        </authorList>
    </citation>
    <scope>NUCLEOTIDE SEQUENCE [LARGE SCALE GENOMIC DNA]</scope>
    <source>
        <strain evidence="1">Alpha-2009</strain>
        <tissue evidence="1">Whole body</tissue>
    </source>
</reference>
<dbReference type="EMBL" id="JADYXP020000022">
    <property type="protein sequence ID" value="KAL0102473.1"/>
    <property type="molecule type" value="Genomic_DNA"/>
</dbReference>
<sequence>MPPEAFLVGFTTNIIRRRIESNFVAITLPAIALPIENRELYYVNGRYARDVSIRKVTRNVTHELPDDNCSKIARKYAVDMPRRRRNCTVFPHKVEYMRPKCIV</sequence>
<keyword evidence="2" id="KW-1185">Reference proteome</keyword>
<gene>
    <name evidence="1" type="ORF">PUN28_018030</name>
</gene>
<organism evidence="1 2">
    <name type="scientific">Cardiocondyla obscurior</name>
    <dbReference type="NCBI Taxonomy" id="286306"/>
    <lineage>
        <taxon>Eukaryota</taxon>
        <taxon>Metazoa</taxon>
        <taxon>Ecdysozoa</taxon>
        <taxon>Arthropoda</taxon>
        <taxon>Hexapoda</taxon>
        <taxon>Insecta</taxon>
        <taxon>Pterygota</taxon>
        <taxon>Neoptera</taxon>
        <taxon>Endopterygota</taxon>
        <taxon>Hymenoptera</taxon>
        <taxon>Apocrita</taxon>
        <taxon>Aculeata</taxon>
        <taxon>Formicoidea</taxon>
        <taxon>Formicidae</taxon>
        <taxon>Myrmicinae</taxon>
        <taxon>Cardiocondyla</taxon>
    </lineage>
</organism>
<evidence type="ECO:0000313" key="2">
    <source>
        <dbReference type="Proteomes" id="UP001430953"/>
    </source>
</evidence>
<comment type="caution">
    <text evidence="1">The sequence shown here is derived from an EMBL/GenBank/DDBJ whole genome shotgun (WGS) entry which is preliminary data.</text>
</comment>
<name>A0AAW2EI76_9HYME</name>
<dbReference type="Proteomes" id="UP001430953">
    <property type="component" value="Unassembled WGS sequence"/>
</dbReference>
<evidence type="ECO:0000313" key="1">
    <source>
        <dbReference type="EMBL" id="KAL0102473.1"/>
    </source>
</evidence>
<accession>A0AAW2EI76</accession>